<dbReference type="InterPro" id="IPR050706">
    <property type="entry name" value="Cyclic-di-GMP_PDE-like"/>
</dbReference>
<sequence length="685" mass="76429">MTPSEFVIATLLVQGLAALVLAGLLWMFLRSLEHHFLRQLALAFTALSLHLGLSAVNLVLTTNEADLFGAHEALLFAETISLLAFLTWLVIGMQSALKQQPLAPRTERLLVSATVLFGTALGGGRLLVADDPLLANLFRVSVPYGIAAIVFLWLGWQMNQVRHRFPALISPVLGTAASVVAGLLMLYSSVLNITSDASVRPLFHIPFLSLISLMSLTFIGLSIVIWLLENEQERARTAKVKALSAEQRLLYFRTHDAATGLPNQRQVENLLSQEILRTRASKDRRVAVLALGIHRFKAVSEAVGWHHTEDMMRDLTRRIREKLPERFILGRTGERDFIILMPNIRRREDAVGHAEKILARLRLPFHHGAQEFFLSVSGGMSIGPDHSDDAAVLLTQAHRAQLQSPPEARELMLHRTSSMDSGPGDLVHRETELRQACREGQFVLHFQPLISIRKRSIAGFEALLRWHHPTQGILGPDHFLQDAASLGVLDELEDQIFAQAMDQLAEWHGDLALAPVSVSINVSAERFQQPTLTDKLVEMCRTRGISPGYVDVELTEAAAITDFEAGLDTVQRLREQGIKVSLDDFGTGYSSLAHLQRLRVDYVKLDRSFVQGIEHDEQQLALTRAIVELIHSLNMKVLAEGVETRGQLGHLIQCRVDFVQGYLLGRPQPAEAYHDLLEHRYISTF</sequence>
<dbReference type="SMART" id="SM00267">
    <property type="entry name" value="GGDEF"/>
    <property type="match status" value="1"/>
</dbReference>
<feature type="domain" description="EAL" evidence="2">
    <location>
        <begin position="426"/>
        <end position="681"/>
    </location>
</feature>
<protein>
    <submittedName>
        <fullName evidence="4">EAL domain-containing protein</fullName>
    </submittedName>
</protein>
<dbReference type="CDD" id="cd01949">
    <property type="entry name" value="GGDEF"/>
    <property type="match status" value="1"/>
</dbReference>
<gene>
    <name evidence="4" type="ORF">G3I74_08835</name>
</gene>
<accession>A0A845V6L5</accession>
<dbReference type="Gene3D" id="3.30.70.270">
    <property type="match status" value="1"/>
</dbReference>
<organism evidence="4 5">
    <name type="scientific">Wenzhouxiangella limi</name>
    <dbReference type="NCBI Taxonomy" id="2707351"/>
    <lineage>
        <taxon>Bacteria</taxon>
        <taxon>Pseudomonadati</taxon>
        <taxon>Pseudomonadota</taxon>
        <taxon>Gammaproteobacteria</taxon>
        <taxon>Chromatiales</taxon>
        <taxon>Wenzhouxiangellaceae</taxon>
        <taxon>Wenzhouxiangella</taxon>
    </lineage>
</organism>
<dbReference type="PANTHER" id="PTHR33121:SF70">
    <property type="entry name" value="SIGNALING PROTEIN YKOW"/>
    <property type="match status" value="1"/>
</dbReference>
<evidence type="ECO:0000259" key="2">
    <source>
        <dbReference type="PROSITE" id="PS50883"/>
    </source>
</evidence>
<dbReference type="Pfam" id="PF00990">
    <property type="entry name" value="GGDEF"/>
    <property type="match status" value="1"/>
</dbReference>
<feature type="transmembrane region" description="Helical" evidence="1">
    <location>
        <begin position="134"/>
        <end position="156"/>
    </location>
</feature>
<dbReference type="SUPFAM" id="SSF141868">
    <property type="entry name" value="EAL domain-like"/>
    <property type="match status" value="1"/>
</dbReference>
<dbReference type="SMART" id="SM00052">
    <property type="entry name" value="EAL"/>
    <property type="match status" value="1"/>
</dbReference>
<dbReference type="Proteomes" id="UP000484885">
    <property type="component" value="Unassembled WGS sequence"/>
</dbReference>
<feature type="transmembrane region" description="Helical" evidence="1">
    <location>
        <begin position="73"/>
        <end position="97"/>
    </location>
</feature>
<feature type="transmembrane region" description="Helical" evidence="1">
    <location>
        <begin position="40"/>
        <end position="61"/>
    </location>
</feature>
<keyword evidence="1" id="KW-0812">Transmembrane</keyword>
<dbReference type="RefSeq" id="WP_164211237.1">
    <property type="nucleotide sequence ID" value="NZ_JAAGSC010000041.1"/>
</dbReference>
<keyword evidence="1" id="KW-0472">Membrane</keyword>
<dbReference type="Pfam" id="PF00563">
    <property type="entry name" value="EAL"/>
    <property type="match status" value="1"/>
</dbReference>
<keyword evidence="1" id="KW-1133">Transmembrane helix</keyword>
<dbReference type="PROSITE" id="PS50883">
    <property type="entry name" value="EAL"/>
    <property type="match status" value="1"/>
</dbReference>
<name>A0A845V6L5_9GAMM</name>
<feature type="transmembrane region" description="Helical" evidence="1">
    <location>
        <begin position="168"/>
        <end position="187"/>
    </location>
</feature>
<dbReference type="InterPro" id="IPR029787">
    <property type="entry name" value="Nucleotide_cyclase"/>
</dbReference>
<dbReference type="SUPFAM" id="SSF55073">
    <property type="entry name" value="Nucleotide cyclase"/>
    <property type="match status" value="1"/>
</dbReference>
<feature type="transmembrane region" description="Helical" evidence="1">
    <location>
        <begin position="207"/>
        <end position="228"/>
    </location>
</feature>
<dbReference type="InterPro" id="IPR035919">
    <property type="entry name" value="EAL_sf"/>
</dbReference>
<feature type="domain" description="GGDEF" evidence="3">
    <location>
        <begin position="284"/>
        <end position="417"/>
    </location>
</feature>
<dbReference type="CDD" id="cd01948">
    <property type="entry name" value="EAL"/>
    <property type="match status" value="1"/>
</dbReference>
<dbReference type="InterPro" id="IPR043128">
    <property type="entry name" value="Rev_trsase/Diguanyl_cyclase"/>
</dbReference>
<feature type="transmembrane region" description="Helical" evidence="1">
    <location>
        <begin position="109"/>
        <end position="128"/>
    </location>
</feature>
<dbReference type="InterPro" id="IPR000160">
    <property type="entry name" value="GGDEF_dom"/>
</dbReference>
<evidence type="ECO:0000256" key="1">
    <source>
        <dbReference type="SAM" id="Phobius"/>
    </source>
</evidence>
<dbReference type="InterPro" id="IPR001633">
    <property type="entry name" value="EAL_dom"/>
</dbReference>
<comment type="caution">
    <text evidence="4">The sequence shown here is derived from an EMBL/GenBank/DDBJ whole genome shotgun (WGS) entry which is preliminary data.</text>
</comment>
<evidence type="ECO:0000259" key="3">
    <source>
        <dbReference type="PROSITE" id="PS50887"/>
    </source>
</evidence>
<dbReference type="Gene3D" id="3.20.20.450">
    <property type="entry name" value="EAL domain"/>
    <property type="match status" value="1"/>
</dbReference>
<dbReference type="AlphaFoldDB" id="A0A845V6L5"/>
<feature type="transmembrane region" description="Helical" evidence="1">
    <location>
        <begin position="6"/>
        <end position="28"/>
    </location>
</feature>
<evidence type="ECO:0000313" key="5">
    <source>
        <dbReference type="Proteomes" id="UP000484885"/>
    </source>
</evidence>
<reference evidence="4 5" key="1">
    <citation type="submission" date="2020-02" db="EMBL/GenBank/DDBJ databases">
        <authorList>
            <person name="Zhang X.-Y."/>
        </authorList>
    </citation>
    <scope>NUCLEOTIDE SEQUENCE [LARGE SCALE GENOMIC DNA]</scope>
    <source>
        <strain evidence="4 5">C33</strain>
    </source>
</reference>
<dbReference type="NCBIfam" id="TIGR00254">
    <property type="entry name" value="GGDEF"/>
    <property type="match status" value="1"/>
</dbReference>
<dbReference type="PANTHER" id="PTHR33121">
    <property type="entry name" value="CYCLIC DI-GMP PHOSPHODIESTERASE PDEF"/>
    <property type="match status" value="1"/>
</dbReference>
<keyword evidence="5" id="KW-1185">Reference proteome</keyword>
<evidence type="ECO:0000313" key="4">
    <source>
        <dbReference type="EMBL" id="NDY95831.1"/>
    </source>
</evidence>
<proteinExistence type="predicted"/>
<dbReference type="GO" id="GO:0071111">
    <property type="term" value="F:cyclic-guanylate-specific phosphodiesterase activity"/>
    <property type="evidence" value="ECO:0007669"/>
    <property type="project" value="InterPro"/>
</dbReference>
<dbReference type="EMBL" id="JAAGSC010000041">
    <property type="protein sequence ID" value="NDY95831.1"/>
    <property type="molecule type" value="Genomic_DNA"/>
</dbReference>
<dbReference type="PROSITE" id="PS50887">
    <property type="entry name" value="GGDEF"/>
    <property type="match status" value="1"/>
</dbReference>